<comment type="caution">
    <text evidence="2">The sequence shown here is derived from an EMBL/GenBank/DDBJ whole genome shotgun (WGS) entry which is preliminary data.</text>
</comment>
<evidence type="ECO:0000313" key="3">
    <source>
        <dbReference type="Proteomes" id="UP001165060"/>
    </source>
</evidence>
<dbReference type="Proteomes" id="UP001165060">
    <property type="component" value="Unassembled WGS sequence"/>
</dbReference>
<evidence type="ECO:0000256" key="1">
    <source>
        <dbReference type="SAM" id="MobiDB-lite"/>
    </source>
</evidence>
<reference evidence="2 3" key="1">
    <citation type="journal article" date="2023" name="Commun. Biol.">
        <title>Genome analysis of Parmales, the sister group of diatoms, reveals the evolutionary specialization of diatoms from phago-mixotrophs to photoautotrophs.</title>
        <authorList>
            <person name="Ban H."/>
            <person name="Sato S."/>
            <person name="Yoshikawa S."/>
            <person name="Yamada K."/>
            <person name="Nakamura Y."/>
            <person name="Ichinomiya M."/>
            <person name="Sato N."/>
            <person name="Blanc-Mathieu R."/>
            <person name="Endo H."/>
            <person name="Kuwata A."/>
            <person name="Ogata H."/>
        </authorList>
    </citation>
    <scope>NUCLEOTIDE SEQUENCE [LARGE SCALE GENOMIC DNA]</scope>
</reference>
<keyword evidence="3" id="KW-1185">Reference proteome</keyword>
<name>A0ABQ6MHG7_9STRA</name>
<feature type="region of interest" description="Disordered" evidence="1">
    <location>
        <begin position="66"/>
        <end position="88"/>
    </location>
</feature>
<organism evidence="2 3">
    <name type="scientific">Tetraparma gracilis</name>
    <dbReference type="NCBI Taxonomy" id="2962635"/>
    <lineage>
        <taxon>Eukaryota</taxon>
        <taxon>Sar</taxon>
        <taxon>Stramenopiles</taxon>
        <taxon>Ochrophyta</taxon>
        <taxon>Bolidophyceae</taxon>
        <taxon>Parmales</taxon>
        <taxon>Triparmaceae</taxon>
        <taxon>Tetraparma</taxon>
    </lineage>
</organism>
<proteinExistence type="predicted"/>
<sequence>VKRELAWDSPDEPAFEAKVTSWPVHGGEYTSDLAANLAAEYWGKGGAPAEAPALKLPQCRCVWCDEAERPPPRSNKKRRGAPIGDDLK</sequence>
<dbReference type="EMBL" id="BRYB01002829">
    <property type="protein sequence ID" value="GMI26087.1"/>
    <property type="molecule type" value="Genomic_DNA"/>
</dbReference>
<feature type="non-terminal residue" evidence="2">
    <location>
        <position position="1"/>
    </location>
</feature>
<protein>
    <submittedName>
        <fullName evidence="2">Uncharacterized protein</fullName>
    </submittedName>
</protein>
<evidence type="ECO:0000313" key="2">
    <source>
        <dbReference type="EMBL" id="GMI26087.1"/>
    </source>
</evidence>
<accession>A0ABQ6MHG7</accession>
<gene>
    <name evidence="2" type="ORF">TeGR_g13944</name>
</gene>